<organism evidence="2 3">
    <name type="scientific">Phyllosticta citribraziliensis</name>
    <dbReference type="NCBI Taxonomy" id="989973"/>
    <lineage>
        <taxon>Eukaryota</taxon>
        <taxon>Fungi</taxon>
        <taxon>Dikarya</taxon>
        <taxon>Ascomycota</taxon>
        <taxon>Pezizomycotina</taxon>
        <taxon>Dothideomycetes</taxon>
        <taxon>Dothideomycetes incertae sedis</taxon>
        <taxon>Botryosphaeriales</taxon>
        <taxon>Phyllostictaceae</taxon>
        <taxon>Phyllosticta</taxon>
    </lineage>
</organism>
<gene>
    <name evidence="2" type="ORF">J3D65DRAFT_600200</name>
</gene>
<keyword evidence="3" id="KW-1185">Reference proteome</keyword>
<dbReference type="Proteomes" id="UP001360953">
    <property type="component" value="Unassembled WGS sequence"/>
</dbReference>
<evidence type="ECO:0000256" key="1">
    <source>
        <dbReference type="SAM" id="MobiDB-lite"/>
    </source>
</evidence>
<dbReference type="Gene3D" id="3.40.50.1240">
    <property type="entry name" value="Phosphoglycerate mutase-like"/>
    <property type="match status" value="1"/>
</dbReference>
<dbReference type="SUPFAM" id="SSF53254">
    <property type="entry name" value="Phosphoglycerate mutase-like"/>
    <property type="match status" value="1"/>
</dbReference>
<dbReference type="PANTHER" id="PTHR48100">
    <property type="entry name" value="BROAD-SPECIFICITY PHOSPHATASE YOR283W-RELATED"/>
    <property type="match status" value="1"/>
</dbReference>
<dbReference type="RefSeq" id="XP_066658744.1">
    <property type="nucleotide sequence ID" value="XM_066797956.1"/>
</dbReference>
<dbReference type="EMBL" id="JBBPEH010000002">
    <property type="protein sequence ID" value="KAK7542451.1"/>
    <property type="molecule type" value="Genomic_DNA"/>
</dbReference>
<protein>
    <submittedName>
        <fullName evidence="2">Histidine phosphatase superfamily</fullName>
    </submittedName>
</protein>
<comment type="caution">
    <text evidence="2">The sequence shown here is derived from an EMBL/GenBank/DDBJ whole genome shotgun (WGS) entry which is preliminary data.</text>
</comment>
<accession>A0ABR1M5P7</accession>
<dbReference type="SMART" id="SM00855">
    <property type="entry name" value="PGAM"/>
    <property type="match status" value="1"/>
</dbReference>
<feature type="compositionally biased region" description="Polar residues" evidence="1">
    <location>
        <begin position="52"/>
        <end position="68"/>
    </location>
</feature>
<proteinExistence type="predicted"/>
<dbReference type="InterPro" id="IPR050275">
    <property type="entry name" value="PGM_Phosphatase"/>
</dbReference>
<dbReference type="Pfam" id="PF00300">
    <property type="entry name" value="His_Phos_1"/>
    <property type="match status" value="1"/>
</dbReference>
<feature type="region of interest" description="Disordered" evidence="1">
    <location>
        <begin position="25"/>
        <end position="76"/>
    </location>
</feature>
<dbReference type="GeneID" id="92030862"/>
<evidence type="ECO:0000313" key="3">
    <source>
        <dbReference type="Proteomes" id="UP001360953"/>
    </source>
</evidence>
<dbReference type="InterPro" id="IPR029033">
    <property type="entry name" value="His_PPase_superfam"/>
</dbReference>
<evidence type="ECO:0000313" key="2">
    <source>
        <dbReference type="EMBL" id="KAK7542451.1"/>
    </source>
</evidence>
<dbReference type="CDD" id="cd07067">
    <property type="entry name" value="HP_PGM_like"/>
    <property type="match status" value="1"/>
</dbReference>
<sequence>MPPTLILIRHAEALHNATQGGCSWLHRPPSQPSPNRDPGLHPVAPFQPPLPNTSLPAQSTPANPSNLADYSLPDPPLTELGEQQSAQLGEHLRANLPLAEQAELIVVSPMVRTLQTATLGLRWLIERGTPVHLDAKWQENSDKPCDTGSPVSALQPLFPSLDFSVVDPTYPDKTSPSPSRNPYGFTRHAVLARGQAGLRWLRARPEKVIIVVSHSGFLRCGVSARRYANADYRVFEFDDDNTDNVDGLIRLREWEQTEAAGGGMGRSEKGVASVLPRDFPRDIAAADNEVVVQGEATSEVPN</sequence>
<dbReference type="PANTHER" id="PTHR48100:SF24">
    <property type="entry name" value="PHOSPHOGLYCERATE MUTASE"/>
    <property type="match status" value="1"/>
</dbReference>
<name>A0ABR1M5P7_9PEZI</name>
<reference evidence="2 3" key="1">
    <citation type="submission" date="2024-04" db="EMBL/GenBank/DDBJ databases">
        <title>Phyllosticta paracitricarpa is synonymous to the EU quarantine fungus P. citricarpa based on phylogenomic analyses.</title>
        <authorList>
            <consortium name="Lawrence Berkeley National Laboratory"/>
            <person name="Van ingen-buijs V.A."/>
            <person name="Van westerhoven A.C."/>
            <person name="Haridas S."/>
            <person name="Skiadas P."/>
            <person name="Martin F."/>
            <person name="Groenewald J.Z."/>
            <person name="Crous P.W."/>
            <person name="Seidl M.F."/>
        </authorList>
    </citation>
    <scope>NUCLEOTIDE SEQUENCE [LARGE SCALE GENOMIC DNA]</scope>
    <source>
        <strain evidence="2 3">CPC 17464</strain>
    </source>
</reference>
<dbReference type="InterPro" id="IPR013078">
    <property type="entry name" value="His_Pase_superF_clade-1"/>
</dbReference>